<comment type="caution">
    <text evidence="2">The sequence shown here is derived from an EMBL/GenBank/DDBJ whole genome shotgun (WGS) entry which is preliminary data.</text>
</comment>
<feature type="non-terminal residue" evidence="2">
    <location>
        <position position="253"/>
    </location>
</feature>
<reference evidence="2 3" key="1">
    <citation type="submission" date="2017-03" db="EMBL/GenBank/DDBJ databases">
        <title>Genome Survey of Euroglyphus maynei.</title>
        <authorList>
            <person name="Arlian L.G."/>
            <person name="Morgan M.S."/>
            <person name="Rider S.D."/>
        </authorList>
    </citation>
    <scope>NUCLEOTIDE SEQUENCE [LARGE SCALE GENOMIC DNA]</scope>
    <source>
        <strain evidence="2">Arlian Lab</strain>
        <tissue evidence="2">Whole body</tissue>
    </source>
</reference>
<accession>A0A1Y3AWS9</accession>
<evidence type="ECO:0008006" key="4">
    <source>
        <dbReference type="Google" id="ProtNLM"/>
    </source>
</evidence>
<protein>
    <recommendedName>
        <fullName evidence="4">Notch ligand N-terminal domain-containing protein</fullName>
    </recommendedName>
</protein>
<organism evidence="2 3">
    <name type="scientific">Euroglyphus maynei</name>
    <name type="common">Mayne's house dust mite</name>
    <dbReference type="NCBI Taxonomy" id="6958"/>
    <lineage>
        <taxon>Eukaryota</taxon>
        <taxon>Metazoa</taxon>
        <taxon>Ecdysozoa</taxon>
        <taxon>Arthropoda</taxon>
        <taxon>Chelicerata</taxon>
        <taxon>Arachnida</taxon>
        <taxon>Acari</taxon>
        <taxon>Acariformes</taxon>
        <taxon>Sarcoptiformes</taxon>
        <taxon>Astigmata</taxon>
        <taxon>Psoroptidia</taxon>
        <taxon>Analgoidea</taxon>
        <taxon>Pyroglyphidae</taxon>
        <taxon>Pyroglyphinae</taxon>
        <taxon>Euroglyphus</taxon>
    </lineage>
</organism>
<dbReference type="AlphaFoldDB" id="A0A1Y3AWS9"/>
<dbReference type="Proteomes" id="UP000194236">
    <property type="component" value="Unassembled WGS sequence"/>
</dbReference>
<feature type="region of interest" description="Disordered" evidence="1">
    <location>
        <begin position="66"/>
        <end position="86"/>
    </location>
</feature>
<evidence type="ECO:0000313" key="3">
    <source>
        <dbReference type="Proteomes" id="UP000194236"/>
    </source>
</evidence>
<sequence>MSDSNEIYLSEFEIVDMVNHDGRLHNGICCNGLRYNGGCKGGNTTCLPFWRVCIVELEPDLISATNREGNEVTSTTTKKPSNSNGRNRHVKEIIENMSPKTCSIGFWSSPVLSSDTVFPLQMRKLVKLNTPKTDSISSRNFVSIVEIRSRNARNDAKNRLIARQVSHYSVFMQSQVLSEEWFYGGHVTTTVPLNTSTSINAKQTKTYDLRFQYRYRWHLKSLSRLRQEGFSSQEVSQLNRTSDGCPFGYQGDD</sequence>
<feature type="compositionally biased region" description="Low complexity" evidence="1">
    <location>
        <begin position="73"/>
        <end position="84"/>
    </location>
</feature>
<keyword evidence="3" id="KW-1185">Reference proteome</keyword>
<dbReference type="OrthoDB" id="283575at2759"/>
<name>A0A1Y3AWS9_EURMA</name>
<evidence type="ECO:0000256" key="1">
    <source>
        <dbReference type="SAM" id="MobiDB-lite"/>
    </source>
</evidence>
<proteinExistence type="predicted"/>
<evidence type="ECO:0000313" key="2">
    <source>
        <dbReference type="EMBL" id="OTF72961.1"/>
    </source>
</evidence>
<dbReference type="EMBL" id="MUJZ01053857">
    <property type="protein sequence ID" value="OTF72961.1"/>
    <property type="molecule type" value="Genomic_DNA"/>
</dbReference>
<gene>
    <name evidence="2" type="ORF">BLA29_005723</name>
</gene>
<dbReference type="Gene3D" id="2.60.40.3510">
    <property type="match status" value="1"/>
</dbReference>